<dbReference type="AlphaFoldDB" id="A0A5E7NUP8"/>
<evidence type="ECO:0000313" key="1">
    <source>
        <dbReference type="EMBL" id="VVP39173.1"/>
    </source>
</evidence>
<organism evidence="1 2">
    <name type="scientific">Pseudomonas fluorescens</name>
    <dbReference type="NCBI Taxonomy" id="294"/>
    <lineage>
        <taxon>Bacteria</taxon>
        <taxon>Pseudomonadati</taxon>
        <taxon>Pseudomonadota</taxon>
        <taxon>Gammaproteobacteria</taxon>
        <taxon>Pseudomonadales</taxon>
        <taxon>Pseudomonadaceae</taxon>
        <taxon>Pseudomonas</taxon>
    </lineage>
</organism>
<evidence type="ECO:0000313" key="2">
    <source>
        <dbReference type="Proteomes" id="UP000349468"/>
    </source>
</evidence>
<accession>A0A5E7NUP8</accession>
<dbReference type="Proteomes" id="UP000349468">
    <property type="component" value="Unassembled WGS sequence"/>
</dbReference>
<protein>
    <submittedName>
        <fullName evidence="1">Uncharacterized protein</fullName>
    </submittedName>
</protein>
<reference evidence="1 2" key="1">
    <citation type="submission" date="2019-09" db="EMBL/GenBank/DDBJ databases">
        <authorList>
            <person name="Chandra G."/>
            <person name="Truman W A."/>
        </authorList>
    </citation>
    <scope>NUCLEOTIDE SEQUENCE [LARGE SCALE GENOMIC DNA]</scope>
    <source>
        <strain evidence="1">PS870</strain>
    </source>
</reference>
<name>A0A5E7NUP8_PSEFL</name>
<dbReference type="EMBL" id="CABVIK010000016">
    <property type="protein sequence ID" value="VVP39173.1"/>
    <property type="molecule type" value="Genomic_DNA"/>
</dbReference>
<gene>
    <name evidence="1" type="ORF">PS870_04727</name>
</gene>
<sequence length="216" mass="22708">MVGGQRDVGVEGFTHGFAVVPGFGDCQDFQVLFNAVGDFQQHQRARLGGRGAPGIGSGVGGVQGFVDVFGRGAREFGNRLAIHGRGIGEVLTFDRRDELAADVVTVFALERNDSAFSTGVSVTHGDFSLAFCAYKGERMCACYKRRAKVGPLPCRSGKSRSCVVYVGQADGACDDSGTALVTLCTACGTACDRAVLPALQCADGWRMLGHKMCVSP</sequence>
<proteinExistence type="predicted"/>